<dbReference type="SUPFAM" id="SSF54373">
    <property type="entry name" value="FAD-linked reductases, C-terminal domain"/>
    <property type="match status" value="1"/>
</dbReference>
<dbReference type="HOGENOM" id="CLU_002865_2_2_1"/>
<keyword evidence="6" id="KW-0274">FAD</keyword>
<dbReference type="InterPro" id="IPR007867">
    <property type="entry name" value="GMC_OxRtase_C"/>
</dbReference>
<comment type="subunit">
    <text evidence="3">Monomer.</text>
</comment>
<keyword evidence="7" id="KW-0560">Oxidoreductase</keyword>
<sequence length="194" mass="21687">MRLQISALRDNAVPDCQLVVMPGFFSSKLTPELGKRYVTPIAILNHPISRGSIHVESIDPFVHPKIDPRYIENNIDLEILLQHVKFIRSLRDVEPWKSGILREVLPGPGCDSDDDIRGFIRNNLSTTWHTVGSCSMLPRIQGGVVDPKLKVYGTTNVRVADISIVPLHIAAHTQATAYVIGEKVADFIKINYQK</sequence>
<dbReference type="PANTHER" id="PTHR11552">
    <property type="entry name" value="GLUCOSE-METHANOL-CHOLINE GMC OXIDOREDUCTASE"/>
    <property type="match status" value="1"/>
</dbReference>
<evidence type="ECO:0000256" key="6">
    <source>
        <dbReference type="ARBA" id="ARBA00022827"/>
    </source>
</evidence>
<dbReference type="InterPro" id="IPR012132">
    <property type="entry name" value="GMC_OxRdtase"/>
</dbReference>
<dbReference type="AlphaFoldDB" id="A0A067TE36"/>
<feature type="domain" description="Glucose-methanol-choline oxidoreductase C-terminal" evidence="9">
    <location>
        <begin position="47"/>
        <end position="181"/>
    </location>
</feature>
<dbReference type="PANTHER" id="PTHR11552:SF201">
    <property type="entry name" value="GLUCOSE-METHANOL-CHOLINE OXIDOREDUCTASE N-TERMINAL DOMAIN-CONTAINING PROTEIN"/>
    <property type="match status" value="1"/>
</dbReference>
<evidence type="ECO:0000256" key="3">
    <source>
        <dbReference type="ARBA" id="ARBA00011245"/>
    </source>
</evidence>
<name>A0A067TE36_GALM3</name>
<evidence type="ECO:0000313" key="11">
    <source>
        <dbReference type="Proteomes" id="UP000027222"/>
    </source>
</evidence>
<keyword evidence="11" id="KW-1185">Reference proteome</keyword>
<protein>
    <recommendedName>
        <fullName evidence="9">Glucose-methanol-choline oxidoreductase C-terminal domain-containing protein</fullName>
    </recommendedName>
</protein>
<evidence type="ECO:0000256" key="4">
    <source>
        <dbReference type="ARBA" id="ARBA00022630"/>
    </source>
</evidence>
<keyword evidence="8" id="KW-0325">Glycoprotein</keyword>
<organism evidence="10 11">
    <name type="scientific">Galerina marginata (strain CBS 339.88)</name>
    <dbReference type="NCBI Taxonomy" id="685588"/>
    <lineage>
        <taxon>Eukaryota</taxon>
        <taxon>Fungi</taxon>
        <taxon>Dikarya</taxon>
        <taxon>Basidiomycota</taxon>
        <taxon>Agaricomycotina</taxon>
        <taxon>Agaricomycetes</taxon>
        <taxon>Agaricomycetidae</taxon>
        <taxon>Agaricales</taxon>
        <taxon>Agaricineae</taxon>
        <taxon>Strophariaceae</taxon>
        <taxon>Galerina</taxon>
    </lineage>
</organism>
<dbReference type="Pfam" id="PF05199">
    <property type="entry name" value="GMC_oxred_C"/>
    <property type="match status" value="1"/>
</dbReference>
<accession>A0A067TE36</accession>
<dbReference type="SUPFAM" id="SSF51905">
    <property type="entry name" value="FAD/NAD(P)-binding domain"/>
    <property type="match status" value="1"/>
</dbReference>
<evidence type="ECO:0000256" key="1">
    <source>
        <dbReference type="ARBA" id="ARBA00001974"/>
    </source>
</evidence>
<dbReference type="STRING" id="685588.A0A067TE36"/>
<evidence type="ECO:0000256" key="8">
    <source>
        <dbReference type="ARBA" id="ARBA00023180"/>
    </source>
</evidence>
<dbReference type="GO" id="GO:0050660">
    <property type="term" value="F:flavin adenine dinucleotide binding"/>
    <property type="evidence" value="ECO:0007669"/>
    <property type="project" value="InterPro"/>
</dbReference>
<proteinExistence type="inferred from homology"/>
<keyword evidence="5" id="KW-0732">Signal</keyword>
<dbReference type="Gene3D" id="3.50.50.60">
    <property type="entry name" value="FAD/NAD(P)-binding domain"/>
    <property type="match status" value="1"/>
</dbReference>
<evidence type="ECO:0000256" key="7">
    <source>
        <dbReference type="ARBA" id="ARBA00023002"/>
    </source>
</evidence>
<evidence type="ECO:0000256" key="5">
    <source>
        <dbReference type="ARBA" id="ARBA00022729"/>
    </source>
</evidence>
<dbReference type="Proteomes" id="UP000027222">
    <property type="component" value="Unassembled WGS sequence"/>
</dbReference>
<dbReference type="OrthoDB" id="269227at2759"/>
<evidence type="ECO:0000313" key="10">
    <source>
        <dbReference type="EMBL" id="KDR78169.1"/>
    </source>
</evidence>
<dbReference type="GO" id="GO:0016614">
    <property type="term" value="F:oxidoreductase activity, acting on CH-OH group of donors"/>
    <property type="evidence" value="ECO:0007669"/>
    <property type="project" value="InterPro"/>
</dbReference>
<comment type="cofactor">
    <cofactor evidence="1">
        <name>FAD</name>
        <dbReference type="ChEBI" id="CHEBI:57692"/>
    </cofactor>
</comment>
<evidence type="ECO:0000259" key="9">
    <source>
        <dbReference type="Pfam" id="PF05199"/>
    </source>
</evidence>
<dbReference type="InterPro" id="IPR036188">
    <property type="entry name" value="FAD/NAD-bd_sf"/>
</dbReference>
<dbReference type="Gene3D" id="3.30.560.10">
    <property type="entry name" value="Glucose Oxidase, domain 3"/>
    <property type="match status" value="1"/>
</dbReference>
<gene>
    <name evidence="10" type="ORF">GALMADRAFT_1304439</name>
</gene>
<evidence type="ECO:0000256" key="2">
    <source>
        <dbReference type="ARBA" id="ARBA00010790"/>
    </source>
</evidence>
<reference evidence="11" key="1">
    <citation type="journal article" date="2014" name="Proc. Natl. Acad. Sci. U.S.A.">
        <title>Extensive sampling of basidiomycete genomes demonstrates inadequacy of the white-rot/brown-rot paradigm for wood decay fungi.</title>
        <authorList>
            <person name="Riley R."/>
            <person name="Salamov A.A."/>
            <person name="Brown D.W."/>
            <person name="Nagy L.G."/>
            <person name="Floudas D."/>
            <person name="Held B.W."/>
            <person name="Levasseur A."/>
            <person name="Lombard V."/>
            <person name="Morin E."/>
            <person name="Otillar R."/>
            <person name="Lindquist E.A."/>
            <person name="Sun H."/>
            <person name="LaButti K.M."/>
            <person name="Schmutz J."/>
            <person name="Jabbour D."/>
            <person name="Luo H."/>
            <person name="Baker S.E."/>
            <person name="Pisabarro A.G."/>
            <person name="Walton J.D."/>
            <person name="Blanchette R.A."/>
            <person name="Henrissat B."/>
            <person name="Martin F."/>
            <person name="Cullen D."/>
            <person name="Hibbett D.S."/>
            <person name="Grigoriev I.V."/>
        </authorList>
    </citation>
    <scope>NUCLEOTIDE SEQUENCE [LARGE SCALE GENOMIC DNA]</scope>
    <source>
        <strain evidence="11">CBS 339.88</strain>
    </source>
</reference>
<dbReference type="EMBL" id="KL142375">
    <property type="protein sequence ID" value="KDR78169.1"/>
    <property type="molecule type" value="Genomic_DNA"/>
</dbReference>
<keyword evidence="4" id="KW-0285">Flavoprotein</keyword>
<comment type="similarity">
    <text evidence="2">Belongs to the GMC oxidoreductase family.</text>
</comment>